<proteinExistence type="predicted"/>
<reference evidence="3" key="1">
    <citation type="journal article" date="2015" name="Nature">
        <title>Complex archaea that bridge the gap between prokaryotes and eukaryotes.</title>
        <authorList>
            <person name="Spang A."/>
            <person name="Saw J.H."/>
            <person name="Jorgensen S.L."/>
            <person name="Zaremba-Niedzwiedzka K."/>
            <person name="Martijn J."/>
            <person name="Lind A.E."/>
            <person name="van Eijk R."/>
            <person name="Schleper C."/>
            <person name="Guy L."/>
            <person name="Ettema T.J."/>
        </authorList>
    </citation>
    <scope>NUCLEOTIDE SEQUENCE</scope>
</reference>
<feature type="non-terminal residue" evidence="3">
    <location>
        <position position="396"/>
    </location>
</feature>
<name>A0A0F9JLT6_9ZZZZ</name>
<gene>
    <name evidence="3" type="ORF">LCGC14_1438900</name>
</gene>
<evidence type="ECO:0000256" key="2">
    <source>
        <dbReference type="SAM" id="Phobius"/>
    </source>
</evidence>
<feature type="coiled-coil region" evidence="1">
    <location>
        <begin position="103"/>
        <end position="137"/>
    </location>
</feature>
<dbReference type="EMBL" id="LAZR01009782">
    <property type="protein sequence ID" value="KKM70623.1"/>
    <property type="molecule type" value="Genomic_DNA"/>
</dbReference>
<dbReference type="AlphaFoldDB" id="A0A0F9JLT6"/>
<keyword evidence="2" id="KW-0472">Membrane</keyword>
<comment type="caution">
    <text evidence="3">The sequence shown here is derived from an EMBL/GenBank/DDBJ whole genome shotgun (WGS) entry which is preliminary data.</text>
</comment>
<keyword evidence="1" id="KW-0175">Coiled coil</keyword>
<evidence type="ECO:0000313" key="3">
    <source>
        <dbReference type="EMBL" id="KKM70623.1"/>
    </source>
</evidence>
<sequence length="396" mass="45259">MALVSFSSSELLYIPTIAILILLVLTFALVLYVISLRIVFKTGQKLKRKQFEIWENLTLKYLSGEVSSKKIAKEVRIKHFNLFSEFMEKYKSDNQSLMENISISVKEENKNVLKNIVEDYEKEMDRLKESTESSILEGKDKFLNQFSDFQANITNQFDSGSKKIVKSITSFSSSVEKSLSRMKGDISSPLEILMTDYKDSIRNFELGFTEGINKFSELVSNFRSGAMEDKNLNKWISKNPEFQKTIDDTEAALMTQKNDLRNLVTTHTEKYEMDISGFLDIINRTLTGHIKAGQKSKTTQKEQVKSIIKEVNKEIDSLADAFKNEFAIQVESLSEASITISETSKNKVKSDLGFAEDSSQDDVYSKLIKNLINSYNEKIGEMQTESKETFIDKTEE</sequence>
<feature type="transmembrane region" description="Helical" evidence="2">
    <location>
        <begin position="12"/>
        <end position="40"/>
    </location>
</feature>
<accession>A0A0F9JLT6</accession>
<evidence type="ECO:0000256" key="1">
    <source>
        <dbReference type="SAM" id="Coils"/>
    </source>
</evidence>
<protein>
    <submittedName>
        <fullName evidence="3">Uncharacterized protein</fullName>
    </submittedName>
</protein>
<keyword evidence="2" id="KW-1133">Transmembrane helix</keyword>
<organism evidence="3">
    <name type="scientific">marine sediment metagenome</name>
    <dbReference type="NCBI Taxonomy" id="412755"/>
    <lineage>
        <taxon>unclassified sequences</taxon>
        <taxon>metagenomes</taxon>
        <taxon>ecological metagenomes</taxon>
    </lineage>
</organism>
<keyword evidence="2" id="KW-0812">Transmembrane</keyword>